<feature type="repeat" description="TPR" evidence="1">
    <location>
        <begin position="259"/>
        <end position="292"/>
    </location>
</feature>
<dbReference type="CDD" id="cd00093">
    <property type="entry name" value="HTH_XRE"/>
    <property type="match status" value="1"/>
</dbReference>
<dbReference type="Gene3D" id="1.25.40.10">
    <property type="entry name" value="Tetratricopeptide repeat domain"/>
    <property type="match status" value="1"/>
</dbReference>
<gene>
    <name evidence="3" type="ORF">CHM34_11520</name>
</gene>
<name>A0A235B5C8_9BACL</name>
<organism evidence="3 4">
    <name type="scientific">Paludifilum halophilum</name>
    <dbReference type="NCBI Taxonomy" id="1642702"/>
    <lineage>
        <taxon>Bacteria</taxon>
        <taxon>Bacillati</taxon>
        <taxon>Bacillota</taxon>
        <taxon>Bacilli</taxon>
        <taxon>Bacillales</taxon>
        <taxon>Thermoactinomycetaceae</taxon>
        <taxon>Paludifilum</taxon>
    </lineage>
</organism>
<dbReference type="OrthoDB" id="252257at2"/>
<reference evidence="3 4" key="1">
    <citation type="submission" date="2017-07" db="EMBL/GenBank/DDBJ databases">
        <title>The genome sequence of Paludifilum halophilum highlights mechanisms for microbial adaptation to high salt environemnts.</title>
        <authorList>
            <person name="Belbahri L."/>
        </authorList>
    </citation>
    <scope>NUCLEOTIDE SEQUENCE [LARGE SCALE GENOMIC DNA]</scope>
    <source>
        <strain evidence="3 4">DSM 102817</strain>
    </source>
</reference>
<dbReference type="SUPFAM" id="SSF47413">
    <property type="entry name" value="lambda repressor-like DNA-binding domains"/>
    <property type="match status" value="1"/>
</dbReference>
<keyword evidence="1" id="KW-0802">TPR repeat</keyword>
<evidence type="ECO:0000313" key="3">
    <source>
        <dbReference type="EMBL" id="OYD07516.1"/>
    </source>
</evidence>
<dbReference type="Proteomes" id="UP000215459">
    <property type="component" value="Unassembled WGS sequence"/>
</dbReference>
<sequence>MTQSELAEGIISVPYLSLIENEKAHPRPDILQPLAGRLRSTMKNLMGVTDEGTIRKAENLIDRIRTALVYDGVDQALEDLTELKSLSSAIADSKVLMKIELLEINVWIHRFDEERYRNQLETFGKRWDNFEEEPNLMIWYLRLKGNIAFLKDRYEEAMLHYKAAEKILPDVTDELEKAYIFGNLGKVHLLMSNPALGILYGEKAIEIMLRKDRWVEMCSMLNILGSCHTHNGDYMEAVHCFERVLRMGNQFSISKVLISRTYHELGICYMKLQEYERATHFLHLSLEVVSPEQLPQWEVGCVHQVLCQTYIKTGEIAKAKEHILKAMDSLKHRERLRAECLIYLGQIHYAKGEDEHFIRCYMEAIESFLKMETSEKVARASHTLGKYFQSKGETDQSLIYLLLAVEHYNSLFPPVDFEVTLPEQKTTVKPFPQ</sequence>
<dbReference type="EMBL" id="NOWF01000006">
    <property type="protein sequence ID" value="OYD07516.1"/>
    <property type="molecule type" value="Genomic_DNA"/>
</dbReference>
<dbReference type="InterPro" id="IPR019734">
    <property type="entry name" value="TPR_rpt"/>
</dbReference>
<dbReference type="Pfam" id="PF13424">
    <property type="entry name" value="TPR_12"/>
    <property type="match status" value="1"/>
</dbReference>
<dbReference type="PROSITE" id="PS50943">
    <property type="entry name" value="HTH_CROC1"/>
    <property type="match status" value="1"/>
</dbReference>
<dbReference type="Gene3D" id="1.10.260.40">
    <property type="entry name" value="lambda repressor-like DNA-binding domains"/>
    <property type="match status" value="1"/>
</dbReference>
<dbReference type="SUPFAM" id="SSF48452">
    <property type="entry name" value="TPR-like"/>
    <property type="match status" value="2"/>
</dbReference>
<accession>A0A235B5C8</accession>
<proteinExistence type="predicted"/>
<keyword evidence="4" id="KW-1185">Reference proteome</keyword>
<dbReference type="AlphaFoldDB" id="A0A235B5C8"/>
<dbReference type="PANTHER" id="PTHR10098:SF108">
    <property type="entry name" value="TETRATRICOPEPTIDE REPEAT PROTEIN 28"/>
    <property type="match status" value="1"/>
</dbReference>
<dbReference type="InterPro" id="IPR011990">
    <property type="entry name" value="TPR-like_helical_dom_sf"/>
</dbReference>
<evidence type="ECO:0000313" key="4">
    <source>
        <dbReference type="Proteomes" id="UP000215459"/>
    </source>
</evidence>
<feature type="domain" description="HTH cro/C1-type" evidence="2">
    <location>
        <begin position="1"/>
        <end position="45"/>
    </location>
</feature>
<dbReference type="GO" id="GO:0003677">
    <property type="term" value="F:DNA binding"/>
    <property type="evidence" value="ECO:0007669"/>
    <property type="project" value="InterPro"/>
</dbReference>
<dbReference type="InterPro" id="IPR001387">
    <property type="entry name" value="Cro/C1-type_HTH"/>
</dbReference>
<evidence type="ECO:0000256" key="1">
    <source>
        <dbReference type="PROSITE-ProRule" id="PRU00339"/>
    </source>
</evidence>
<comment type="caution">
    <text evidence="3">The sequence shown here is derived from an EMBL/GenBank/DDBJ whole genome shotgun (WGS) entry which is preliminary data.</text>
</comment>
<protein>
    <recommendedName>
        <fullName evidence="2">HTH cro/C1-type domain-containing protein</fullName>
    </recommendedName>
</protein>
<dbReference type="InterPro" id="IPR010982">
    <property type="entry name" value="Lambda_DNA-bd_dom_sf"/>
</dbReference>
<evidence type="ECO:0000259" key="2">
    <source>
        <dbReference type="PROSITE" id="PS50943"/>
    </source>
</evidence>
<dbReference type="PROSITE" id="PS50005">
    <property type="entry name" value="TPR"/>
    <property type="match status" value="1"/>
</dbReference>
<dbReference type="PANTHER" id="PTHR10098">
    <property type="entry name" value="RAPSYN-RELATED"/>
    <property type="match status" value="1"/>
</dbReference>
<dbReference type="SMART" id="SM00028">
    <property type="entry name" value="TPR"/>
    <property type="match status" value="6"/>
</dbReference>
<dbReference type="Pfam" id="PF01381">
    <property type="entry name" value="HTH_3"/>
    <property type="match status" value="1"/>
</dbReference>